<dbReference type="AlphaFoldDB" id="A0A6G1K753"/>
<dbReference type="PANTHER" id="PTHR39290">
    <property type="entry name" value="C3H1-TYPE DOMAIN-CONTAINING PROTEIN-RELATED"/>
    <property type="match status" value="1"/>
</dbReference>
<dbReference type="EMBL" id="MU005771">
    <property type="protein sequence ID" value="KAF2708638.1"/>
    <property type="molecule type" value="Genomic_DNA"/>
</dbReference>
<gene>
    <name evidence="2" type="ORF">K504DRAFT_467881</name>
</gene>
<keyword evidence="3" id="KW-1185">Reference proteome</keyword>
<dbReference type="OrthoDB" id="5411518at2759"/>
<dbReference type="PANTHER" id="PTHR39290:SF6">
    <property type="entry name" value="S-ADENOSYL-L-METHIONINE-DEPENDENT METHYLTRANSFERASES SUPERFAMILY PROTEIN"/>
    <property type="match status" value="1"/>
</dbReference>
<reference evidence="2" key="1">
    <citation type="journal article" date="2020" name="Stud. Mycol.">
        <title>101 Dothideomycetes genomes: a test case for predicting lifestyles and emergence of pathogens.</title>
        <authorList>
            <person name="Haridas S."/>
            <person name="Albert R."/>
            <person name="Binder M."/>
            <person name="Bloem J."/>
            <person name="Labutti K."/>
            <person name="Salamov A."/>
            <person name="Andreopoulos B."/>
            <person name="Baker S."/>
            <person name="Barry K."/>
            <person name="Bills G."/>
            <person name="Bluhm B."/>
            <person name="Cannon C."/>
            <person name="Castanera R."/>
            <person name="Culley D."/>
            <person name="Daum C."/>
            <person name="Ezra D."/>
            <person name="Gonzalez J."/>
            <person name="Henrissat B."/>
            <person name="Kuo A."/>
            <person name="Liang C."/>
            <person name="Lipzen A."/>
            <person name="Lutzoni F."/>
            <person name="Magnuson J."/>
            <person name="Mondo S."/>
            <person name="Nolan M."/>
            <person name="Ohm R."/>
            <person name="Pangilinan J."/>
            <person name="Park H.-J."/>
            <person name="Ramirez L."/>
            <person name="Alfaro M."/>
            <person name="Sun H."/>
            <person name="Tritt A."/>
            <person name="Yoshinaga Y."/>
            <person name="Zwiers L.-H."/>
            <person name="Turgeon B."/>
            <person name="Goodwin S."/>
            <person name="Spatafora J."/>
            <person name="Crous P."/>
            <person name="Grigoriev I."/>
        </authorList>
    </citation>
    <scope>NUCLEOTIDE SEQUENCE</scope>
    <source>
        <strain evidence="2">CBS 279.74</strain>
    </source>
</reference>
<proteinExistence type="predicted"/>
<evidence type="ECO:0000313" key="3">
    <source>
        <dbReference type="Proteomes" id="UP000799428"/>
    </source>
</evidence>
<evidence type="ECO:0000313" key="2">
    <source>
        <dbReference type="EMBL" id="KAF2708638.1"/>
    </source>
</evidence>
<evidence type="ECO:0008006" key="4">
    <source>
        <dbReference type="Google" id="ProtNLM"/>
    </source>
</evidence>
<sequence>MMALRNFNPDAYLENWSEDFIPNEERSFQKCIGFTFGLPESDKYVYRAQGTTSLAMTQAAINGKRANGLHDWYHDEDGQPTNPPHPTPDEISAYTSLFTPSISLPKAIKSFTANAKAGTLRSGISTHLTARFLSTTPGLLPNKRDRVHKNPYLDLWTYSCSELEWAGPLPSTAHTKMSHHMLPIFYHHFGCIVPTYSALAVIAKLAQPAKPSKEPVRPILDMGSGNGYWTFMLRNLALESSQLPLVVHAIDNQTSEYRVTWIPDTITTSGISYLSQHENGRGSVLLLVYPQATGDFSETVLRKFDGHVIVVAGTQNGNGFTGFQDEQVEDWIEREVGNVWEFVLRMPLPSFAAKDEGMFVWKRRK</sequence>
<evidence type="ECO:0000256" key="1">
    <source>
        <dbReference type="SAM" id="MobiDB-lite"/>
    </source>
</evidence>
<name>A0A6G1K753_9PLEO</name>
<organism evidence="2 3">
    <name type="scientific">Pleomassaria siparia CBS 279.74</name>
    <dbReference type="NCBI Taxonomy" id="1314801"/>
    <lineage>
        <taxon>Eukaryota</taxon>
        <taxon>Fungi</taxon>
        <taxon>Dikarya</taxon>
        <taxon>Ascomycota</taxon>
        <taxon>Pezizomycotina</taxon>
        <taxon>Dothideomycetes</taxon>
        <taxon>Pleosporomycetidae</taxon>
        <taxon>Pleosporales</taxon>
        <taxon>Pleomassariaceae</taxon>
        <taxon>Pleomassaria</taxon>
    </lineage>
</organism>
<protein>
    <recommendedName>
        <fullName evidence="4">Methyltransferase domain-containing protein</fullName>
    </recommendedName>
</protein>
<accession>A0A6G1K753</accession>
<feature type="region of interest" description="Disordered" evidence="1">
    <location>
        <begin position="69"/>
        <end position="90"/>
    </location>
</feature>
<dbReference type="Proteomes" id="UP000799428">
    <property type="component" value="Unassembled WGS sequence"/>
</dbReference>